<comment type="caution">
    <text evidence="6">Lacks conserved residue(s) required for the propagation of feature annotation.</text>
</comment>
<dbReference type="Proteomes" id="UP000199382">
    <property type="component" value="Unassembled WGS sequence"/>
</dbReference>
<keyword evidence="2 6" id="KW-0288">FMN</keyword>
<dbReference type="GO" id="GO:0016652">
    <property type="term" value="F:oxidoreductase activity, acting on NAD(P)H as acceptor"/>
    <property type="evidence" value="ECO:0007669"/>
    <property type="project" value="UniProtKB-UniRule"/>
</dbReference>
<organism evidence="8 9">
    <name type="scientific">Aliiruegeria lutimaris</name>
    <dbReference type="NCBI Taxonomy" id="571298"/>
    <lineage>
        <taxon>Bacteria</taxon>
        <taxon>Pseudomonadati</taxon>
        <taxon>Pseudomonadota</taxon>
        <taxon>Alphaproteobacteria</taxon>
        <taxon>Rhodobacterales</taxon>
        <taxon>Roseobacteraceae</taxon>
        <taxon>Aliiruegeria</taxon>
    </lineage>
</organism>
<comment type="function">
    <text evidence="6">Quinone reductase that provides resistance to thiol-specific stress caused by electrophilic quinones.</text>
</comment>
<dbReference type="OrthoDB" id="9787136at2"/>
<keyword evidence="9" id="KW-1185">Reference proteome</keyword>
<dbReference type="EMBL" id="FNEK01000020">
    <property type="protein sequence ID" value="SDJ60899.1"/>
    <property type="molecule type" value="Genomic_DNA"/>
</dbReference>
<evidence type="ECO:0000313" key="9">
    <source>
        <dbReference type="Proteomes" id="UP000199382"/>
    </source>
</evidence>
<comment type="catalytic activity">
    <reaction evidence="6">
        <text>2 a quinone + NADH + H(+) = 2 a 1,4-benzosemiquinone + NAD(+)</text>
        <dbReference type="Rhea" id="RHEA:65952"/>
        <dbReference type="ChEBI" id="CHEBI:15378"/>
        <dbReference type="ChEBI" id="CHEBI:57540"/>
        <dbReference type="ChEBI" id="CHEBI:57945"/>
        <dbReference type="ChEBI" id="CHEBI:132124"/>
        <dbReference type="ChEBI" id="CHEBI:134225"/>
    </reaction>
</comment>
<dbReference type="GO" id="GO:0010181">
    <property type="term" value="F:FMN binding"/>
    <property type="evidence" value="ECO:0007669"/>
    <property type="project" value="UniProtKB-UniRule"/>
</dbReference>
<feature type="domain" description="Flavodoxin-like fold" evidence="7">
    <location>
        <begin position="5"/>
        <end position="191"/>
    </location>
</feature>
<dbReference type="Gene3D" id="3.40.50.360">
    <property type="match status" value="1"/>
</dbReference>
<dbReference type="Pfam" id="PF02525">
    <property type="entry name" value="Flavodoxin_2"/>
    <property type="match status" value="1"/>
</dbReference>
<reference evidence="8 9" key="1">
    <citation type="submission" date="2016-10" db="EMBL/GenBank/DDBJ databases">
        <authorList>
            <person name="de Groot N.N."/>
        </authorList>
    </citation>
    <scope>NUCLEOTIDE SEQUENCE [LARGE SCALE GENOMIC DNA]</scope>
    <source>
        <strain evidence="8 9">DSM 25294</strain>
    </source>
</reference>
<keyword evidence="1 6" id="KW-0285">Flavoprotein</keyword>
<comment type="similarity">
    <text evidence="6">Belongs to the azoreductase type 1 family.</text>
</comment>
<dbReference type="EC" id="1.7.1.17" evidence="6"/>
<dbReference type="RefSeq" id="WP_093155640.1">
    <property type="nucleotide sequence ID" value="NZ_FNEK01000020.1"/>
</dbReference>
<dbReference type="PANTHER" id="PTHR43741">
    <property type="entry name" value="FMN-DEPENDENT NADH-AZOREDUCTASE 1"/>
    <property type="match status" value="1"/>
</dbReference>
<dbReference type="InterPro" id="IPR050104">
    <property type="entry name" value="FMN-dep_NADH:Q_OxRdtase_AzoR1"/>
</dbReference>
<evidence type="ECO:0000256" key="1">
    <source>
        <dbReference type="ARBA" id="ARBA00022630"/>
    </source>
</evidence>
<comment type="cofactor">
    <cofactor evidence="6">
        <name>FMN</name>
        <dbReference type="ChEBI" id="CHEBI:58210"/>
    </cofactor>
    <text evidence="6">Binds 1 FMN per subunit.</text>
</comment>
<sequence length="196" mass="20958">MTAPTILKIDSSARLTASISRDLTTQITEKFDGAKIIARDLATAPLPQIDEGFVTVTKGATEAEVSETQREMLALSNTLIDELRQADVIVIGLPVYNFGLPASLKAWIDLVVRAGETFKYSEAGPEGLLTGKRVIIAMASGGTEANSAIDFATPYLRHVLGFMGMTDVELVRADRLAFDVEGTLKSAKEQVATLAA</sequence>
<dbReference type="SUPFAM" id="SSF52218">
    <property type="entry name" value="Flavoproteins"/>
    <property type="match status" value="1"/>
</dbReference>
<dbReference type="HAMAP" id="MF_01216">
    <property type="entry name" value="Azoreductase_type1"/>
    <property type="match status" value="1"/>
</dbReference>
<dbReference type="GO" id="GO:0009055">
    <property type="term" value="F:electron transfer activity"/>
    <property type="evidence" value="ECO:0007669"/>
    <property type="project" value="UniProtKB-UniRule"/>
</dbReference>
<evidence type="ECO:0000259" key="7">
    <source>
        <dbReference type="Pfam" id="PF02525"/>
    </source>
</evidence>
<evidence type="ECO:0000256" key="2">
    <source>
        <dbReference type="ARBA" id="ARBA00022643"/>
    </source>
</evidence>
<dbReference type="PANTHER" id="PTHR43741:SF4">
    <property type="entry name" value="FMN-DEPENDENT NADH:QUINONE OXIDOREDUCTASE"/>
    <property type="match status" value="1"/>
</dbReference>
<dbReference type="InterPro" id="IPR029039">
    <property type="entry name" value="Flavoprotein-like_sf"/>
</dbReference>
<proteinExistence type="inferred from homology"/>
<dbReference type="GO" id="GO:0016655">
    <property type="term" value="F:oxidoreductase activity, acting on NAD(P)H, quinone or similar compound as acceptor"/>
    <property type="evidence" value="ECO:0007669"/>
    <property type="project" value="InterPro"/>
</dbReference>
<evidence type="ECO:0000256" key="4">
    <source>
        <dbReference type="ARBA" id="ARBA00023027"/>
    </source>
</evidence>
<evidence type="ECO:0000256" key="5">
    <source>
        <dbReference type="ARBA" id="ARBA00048542"/>
    </source>
</evidence>
<dbReference type="InterPro" id="IPR003680">
    <property type="entry name" value="Flavodoxin_fold"/>
</dbReference>
<comment type="subunit">
    <text evidence="6">Homodimer.</text>
</comment>
<dbReference type="AlphaFoldDB" id="A0A1G8V4I1"/>
<feature type="binding site" evidence="6">
    <location>
        <position position="12"/>
    </location>
    <ligand>
        <name>FMN</name>
        <dbReference type="ChEBI" id="CHEBI:58210"/>
    </ligand>
</feature>
<comment type="function">
    <text evidence="6">Also exhibits azoreductase activity. Catalyzes the reductive cleavage of the azo bond in aromatic azo compounds to the corresponding amines.</text>
</comment>
<dbReference type="EC" id="1.6.5.-" evidence="6"/>
<accession>A0A1G8V4I1</accession>
<evidence type="ECO:0000313" key="8">
    <source>
        <dbReference type="EMBL" id="SDJ60899.1"/>
    </source>
</evidence>
<comment type="catalytic activity">
    <reaction evidence="5">
        <text>N,N-dimethyl-1,4-phenylenediamine + anthranilate + 2 NAD(+) = 2-(4-dimethylaminophenyl)diazenylbenzoate + 2 NADH + 2 H(+)</text>
        <dbReference type="Rhea" id="RHEA:55872"/>
        <dbReference type="ChEBI" id="CHEBI:15378"/>
        <dbReference type="ChEBI" id="CHEBI:15783"/>
        <dbReference type="ChEBI" id="CHEBI:16567"/>
        <dbReference type="ChEBI" id="CHEBI:57540"/>
        <dbReference type="ChEBI" id="CHEBI:57945"/>
        <dbReference type="ChEBI" id="CHEBI:71579"/>
        <dbReference type="EC" id="1.7.1.17"/>
    </reaction>
    <physiologicalReaction direction="right-to-left" evidence="5">
        <dbReference type="Rhea" id="RHEA:55874"/>
    </physiologicalReaction>
</comment>
<gene>
    <name evidence="6" type="primary">azoR</name>
    <name evidence="8" type="ORF">SAMN04488026_102075</name>
</gene>
<keyword evidence="4 6" id="KW-0520">NAD</keyword>
<dbReference type="STRING" id="571298.SAMN04488026_102075"/>
<protein>
    <recommendedName>
        <fullName evidence="6">FMN dependent NADH:quinone oxidoreductase</fullName>
        <ecNumber evidence="6">1.6.5.-</ecNumber>
    </recommendedName>
    <alternativeName>
        <fullName evidence="6">Azo-dye reductase</fullName>
    </alternativeName>
    <alternativeName>
        <fullName evidence="6">FMN-dependent NADH-azo compound oxidoreductase</fullName>
    </alternativeName>
    <alternativeName>
        <fullName evidence="6">FMN-dependent NADH-azoreductase</fullName>
        <ecNumber evidence="6">1.7.1.17</ecNumber>
    </alternativeName>
</protein>
<keyword evidence="3 6" id="KW-0560">Oxidoreductase</keyword>
<evidence type="ECO:0000256" key="3">
    <source>
        <dbReference type="ARBA" id="ARBA00023002"/>
    </source>
</evidence>
<feature type="binding site" evidence="6">
    <location>
        <begin position="18"/>
        <end position="20"/>
    </location>
    <ligand>
        <name>FMN</name>
        <dbReference type="ChEBI" id="CHEBI:58210"/>
    </ligand>
</feature>
<dbReference type="InterPro" id="IPR023048">
    <property type="entry name" value="NADH:quinone_OxRdtase_FMN_depd"/>
</dbReference>
<evidence type="ECO:0000256" key="6">
    <source>
        <dbReference type="HAMAP-Rule" id="MF_01216"/>
    </source>
</evidence>
<name>A0A1G8V4I1_9RHOB</name>